<protein>
    <submittedName>
        <fullName evidence="2">Integral membrane protein</fullName>
    </submittedName>
</protein>
<reference evidence="2" key="2">
    <citation type="submission" date="2023-06" db="EMBL/GenBank/DDBJ databases">
        <authorList>
            <consortium name="Lawrence Berkeley National Laboratory"/>
            <person name="Haridas S."/>
            <person name="Hensen N."/>
            <person name="Bonometti L."/>
            <person name="Westerberg I."/>
            <person name="Brannstrom I.O."/>
            <person name="Guillou S."/>
            <person name="Cros-Aarteil S."/>
            <person name="Calhoun S."/>
            <person name="Kuo A."/>
            <person name="Mondo S."/>
            <person name="Pangilinan J."/>
            <person name="Riley R."/>
            <person name="Labutti K."/>
            <person name="Andreopoulos B."/>
            <person name="Lipzen A."/>
            <person name="Chen C."/>
            <person name="Yanf M."/>
            <person name="Daum C."/>
            <person name="Ng V."/>
            <person name="Clum A."/>
            <person name="Steindorff A."/>
            <person name="Ohm R."/>
            <person name="Martin F."/>
            <person name="Silar P."/>
            <person name="Natvig D."/>
            <person name="Lalanne C."/>
            <person name="Gautier V."/>
            <person name="Ament-Velasquez S.L."/>
            <person name="Kruys A."/>
            <person name="Hutchinson M.I."/>
            <person name="Powell A.J."/>
            <person name="Barry K."/>
            <person name="Miller A.N."/>
            <person name="Grigoriev I.V."/>
            <person name="Debuchy R."/>
            <person name="Gladieux P."/>
            <person name="Thoren M.H."/>
            <person name="Johannesson H."/>
        </authorList>
    </citation>
    <scope>NUCLEOTIDE SEQUENCE</scope>
    <source>
        <strain evidence="2">CBS 958.72</strain>
    </source>
</reference>
<name>A0AAE0KA10_9PEZI</name>
<dbReference type="AlphaFoldDB" id="A0AAE0KA10"/>
<keyword evidence="1" id="KW-1133">Transmembrane helix</keyword>
<comment type="caution">
    <text evidence="2">The sequence shown here is derived from an EMBL/GenBank/DDBJ whole genome shotgun (WGS) entry which is preliminary data.</text>
</comment>
<dbReference type="InterPro" id="IPR026749">
    <property type="entry name" value="Tmem135"/>
</dbReference>
<feature type="transmembrane region" description="Helical" evidence="1">
    <location>
        <begin position="345"/>
        <end position="362"/>
    </location>
</feature>
<sequence>MVSPRVPSRRARWDDGIPPVLRPLVRAYLLGYASAVAPRLLTLLLQHLTRRRHKVPARDTPGGTADAEAKTKGVHVQGQLFLDSLRHVLLGGLDLQRFPTFCAAIVGGSTLLEVPLEIVFNHFARNLSELARKRLSRWVASFISAWFGLRLLQSKQTPSFTETVTPNPGDDHSVNGAEKQTTIRYAGRTLDLSLFAATRALDVIVGELWARRKTRRLTAQKWTRLERAISRLIDPAMFALSSGLIMWTWIYRPSRLPRSYNKWISSAAAVDGRLIEALRRCRQGELRYGEETGQAPLLGAMCADYGWPVQWGDPAKSIPFPCEMVHMGSGGSSCELHTVTRFVRSFRWAMATYLPLTLLLAVRSPNLKGIRRAVISAVRSSAFLGAFISLFFYGVCLARTRLGPRLLSTGTAARQAIDGGLCVASGCVLCGWSIMIENARRRKDMALFVAPRALATLLPRRYAWDKQWRETFVFAFSTAVVFTCVVENKAGVRGVLGSVLGTVLKP</sequence>
<reference evidence="2" key="1">
    <citation type="journal article" date="2023" name="Mol. Phylogenet. Evol.">
        <title>Genome-scale phylogeny and comparative genomics of the fungal order Sordariales.</title>
        <authorList>
            <person name="Hensen N."/>
            <person name="Bonometti L."/>
            <person name="Westerberg I."/>
            <person name="Brannstrom I.O."/>
            <person name="Guillou S."/>
            <person name="Cros-Aarteil S."/>
            <person name="Calhoun S."/>
            <person name="Haridas S."/>
            <person name="Kuo A."/>
            <person name="Mondo S."/>
            <person name="Pangilinan J."/>
            <person name="Riley R."/>
            <person name="LaButti K."/>
            <person name="Andreopoulos B."/>
            <person name="Lipzen A."/>
            <person name="Chen C."/>
            <person name="Yan M."/>
            <person name="Daum C."/>
            <person name="Ng V."/>
            <person name="Clum A."/>
            <person name="Steindorff A."/>
            <person name="Ohm R.A."/>
            <person name="Martin F."/>
            <person name="Silar P."/>
            <person name="Natvig D.O."/>
            <person name="Lalanne C."/>
            <person name="Gautier V."/>
            <person name="Ament-Velasquez S.L."/>
            <person name="Kruys A."/>
            <person name="Hutchinson M.I."/>
            <person name="Powell A.J."/>
            <person name="Barry K."/>
            <person name="Miller A.N."/>
            <person name="Grigoriev I.V."/>
            <person name="Debuchy R."/>
            <person name="Gladieux P."/>
            <person name="Hiltunen Thoren M."/>
            <person name="Johannesson H."/>
        </authorList>
    </citation>
    <scope>NUCLEOTIDE SEQUENCE</scope>
    <source>
        <strain evidence="2">CBS 958.72</strain>
    </source>
</reference>
<evidence type="ECO:0000313" key="2">
    <source>
        <dbReference type="EMBL" id="KAK3372816.1"/>
    </source>
</evidence>
<keyword evidence="1" id="KW-0472">Membrane</keyword>
<organism evidence="2 3">
    <name type="scientific">Lasiosphaeria ovina</name>
    <dbReference type="NCBI Taxonomy" id="92902"/>
    <lineage>
        <taxon>Eukaryota</taxon>
        <taxon>Fungi</taxon>
        <taxon>Dikarya</taxon>
        <taxon>Ascomycota</taxon>
        <taxon>Pezizomycotina</taxon>
        <taxon>Sordariomycetes</taxon>
        <taxon>Sordariomycetidae</taxon>
        <taxon>Sordariales</taxon>
        <taxon>Lasiosphaeriaceae</taxon>
        <taxon>Lasiosphaeria</taxon>
    </lineage>
</organism>
<accession>A0AAE0KA10</accession>
<dbReference type="Proteomes" id="UP001287356">
    <property type="component" value="Unassembled WGS sequence"/>
</dbReference>
<dbReference type="PANTHER" id="PTHR12459">
    <property type="entry name" value="TRANSMEMBRANE PROTEIN 135-RELATED"/>
    <property type="match status" value="1"/>
</dbReference>
<evidence type="ECO:0000313" key="3">
    <source>
        <dbReference type="Proteomes" id="UP001287356"/>
    </source>
</evidence>
<evidence type="ECO:0000256" key="1">
    <source>
        <dbReference type="SAM" id="Phobius"/>
    </source>
</evidence>
<gene>
    <name evidence="2" type="ORF">B0T24DRAFT_648988</name>
</gene>
<feature type="transmembrane region" description="Helical" evidence="1">
    <location>
        <begin position="374"/>
        <end position="395"/>
    </location>
</feature>
<keyword evidence="1" id="KW-0812">Transmembrane</keyword>
<dbReference type="PANTHER" id="PTHR12459:SF15">
    <property type="entry name" value="TRANSMEMBRANE PROTEIN 135"/>
    <property type="match status" value="1"/>
</dbReference>
<feature type="transmembrane region" description="Helical" evidence="1">
    <location>
        <begin position="415"/>
        <end position="435"/>
    </location>
</feature>
<dbReference type="EMBL" id="JAULSN010000004">
    <property type="protein sequence ID" value="KAK3372816.1"/>
    <property type="molecule type" value="Genomic_DNA"/>
</dbReference>
<proteinExistence type="predicted"/>
<keyword evidence="3" id="KW-1185">Reference proteome</keyword>